<comment type="similarity">
    <text evidence="4">Belongs to the peptidase C56 family. HSP31-like subfamily.</text>
</comment>
<dbReference type="GO" id="GO:0005737">
    <property type="term" value="C:cytoplasm"/>
    <property type="evidence" value="ECO:0007669"/>
    <property type="project" value="TreeGrafter"/>
</dbReference>
<dbReference type="GeneID" id="25977023"/>
<dbReference type="PANTHER" id="PTHR48094">
    <property type="entry name" value="PROTEIN/NUCLEIC ACID DEGLYCASE DJ-1-RELATED"/>
    <property type="match status" value="1"/>
</dbReference>
<evidence type="ECO:0000313" key="7">
    <source>
        <dbReference type="Proteomes" id="UP000007796"/>
    </source>
</evidence>
<evidence type="ECO:0000313" key="6">
    <source>
        <dbReference type="EMBL" id="EFX05806.1"/>
    </source>
</evidence>
<dbReference type="EMBL" id="GL629735">
    <property type="protein sequence ID" value="EFX05806.1"/>
    <property type="molecule type" value="Genomic_DNA"/>
</dbReference>
<organism evidence="7">
    <name type="scientific">Grosmannia clavigera (strain kw1407 / UAMH 11150)</name>
    <name type="common">Blue stain fungus</name>
    <name type="synonym">Graphiocladiella clavigera</name>
    <dbReference type="NCBI Taxonomy" id="655863"/>
    <lineage>
        <taxon>Eukaryota</taxon>
        <taxon>Fungi</taxon>
        <taxon>Dikarya</taxon>
        <taxon>Ascomycota</taxon>
        <taxon>Pezizomycotina</taxon>
        <taxon>Sordariomycetes</taxon>
        <taxon>Sordariomycetidae</taxon>
        <taxon>Ophiostomatales</taxon>
        <taxon>Ophiostomataceae</taxon>
        <taxon>Leptographium</taxon>
    </lineage>
</organism>
<name>F0X8D3_GROCL</name>
<dbReference type="GO" id="GO:0019172">
    <property type="term" value="F:glyoxalase III activity"/>
    <property type="evidence" value="ECO:0007669"/>
    <property type="project" value="UniProtKB-EC"/>
</dbReference>
<sequence length="243" mass="25015">MASKKILVVLTSHNKLGETGKPTGWYLSEFAHPYEVFAAAGYEITVASPKGGVAPLDPASIDAAKGDAVALAFLEDHKALFEQTTKLSTFAGDAATAKKTAAAFDAVYYPGGHGPLYDLATDVESRRLIAAFALAGKIVSAVCHGPGAFVNVRLNVESPADAASPHLLSGHKVSGFKDSEEAAVGLTQVVPFALESAIRAVDGAEFVPVDDWHVGVVTSGKLITGQNPMSGTAVGEAVVAALK</sequence>
<keyword evidence="7" id="KW-1185">Reference proteome</keyword>
<dbReference type="STRING" id="655863.F0X8D3"/>
<evidence type="ECO:0000256" key="5">
    <source>
        <dbReference type="ARBA" id="ARBA00048082"/>
    </source>
</evidence>
<dbReference type="eggNOG" id="ENOG502RZ3Y">
    <property type="taxonomic scope" value="Eukaryota"/>
</dbReference>
<dbReference type="EC" id="4.2.1.130" evidence="1"/>
<dbReference type="InterPro" id="IPR032633">
    <property type="entry name" value="ThiJ-like"/>
</dbReference>
<comment type="catalytic activity">
    <reaction evidence="5">
        <text>methylglyoxal + H2O = (R)-lactate + H(+)</text>
        <dbReference type="Rhea" id="RHEA:27754"/>
        <dbReference type="ChEBI" id="CHEBI:15377"/>
        <dbReference type="ChEBI" id="CHEBI:15378"/>
        <dbReference type="ChEBI" id="CHEBI:16004"/>
        <dbReference type="ChEBI" id="CHEBI:17158"/>
        <dbReference type="EC" id="4.2.1.130"/>
    </reaction>
</comment>
<keyword evidence="2" id="KW-0346">Stress response</keyword>
<dbReference type="GO" id="GO:0019243">
    <property type="term" value="P:methylglyoxal catabolic process to D-lactate via S-lactoyl-glutathione"/>
    <property type="evidence" value="ECO:0007669"/>
    <property type="project" value="TreeGrafter"/>
</dbReference>
<evidence type="ECO:0000256" key="1">
    <source>
        <dbReference type="ARBA" id="ARBA00013134"/>
    </source>
</evidence>
<evidence type="ECO:0000256" key="3">
    <source>
        <dbReference type="ARBA" id="ARBA00023239"/>
    </source>
</evidence>
<dbReference type="CDD" id="cd03141">
    <property type="entry name" value="GATase1_Hsp31_like"/>
    <property type="match status" value="1"/>
</dbReference>
<dbReference type="InterPro" id="IPR050325">
    <property type="entry name" value="Prot/Nucl_acid_deglycase"/>
</dbReference>
<dbReference type="AlphaFoldDB" id="F0X8D3"/>
<reference evidence="6 7" key="1">
    <citation type="journal article" date="2011" name="Proc. Natl. Acad. Sci. U.S.A.">
        <title>Genome and transcriptome analyses of the mountain pine beetle-fungal symbiont Grosmannia clavigera, a lodgepole pine pathogen.</title>
        <authorList>
            <person name="DiGuistini S."/>
            <person name="Wang Y."/>
            <person name="Liao N.Y."/>
            <person name="Taylor G."/>
            <person name="Tanguay P."/>
            <person name="Feau N."/>
            <person name="Henrissat B."/>
            <person name="Chan S.K."/>
            <person name="Hesse-Orce U."/>
            <person name="Alamouti S.M."/>
            <person name="Tsui C.K.M."/>
            <person name="Docking R.T."/>
            <person name="Levasseur A."/>
            <person name="Haridas S."/>
            <person name="Robertson G."/>
            <person name="Birol I."/>
            <person name="Holt R.A."/>
            <person name="Marra M.A."/>
            <person name="Hamelin R.C."/>
            <person name="Hirst M."/>
            <person name="Jones S.J.M."/>
            <person name="Bohlmann J."/>
            <person name="Breuil C."/>
        </authorList>
    </citation>
    <scope>NUCLEOTIDE SEQUENCE [LARGE SCALE GENOMIC DNA]</scope>
    <source>
        <strain evidence="7">kw1407 / UAMH 11150</strain>
    </source>
</reference>
<dbReference type="Gene3D" id="3.40.50.880">
    <property type="match status" value="1"/>
</dbReference>
<evidence type="ECO:0000256" key="2">
    <source>
        <dbReference type="ARBA" id="ARBA00023016"/>
    </source>
</evidence>
<keyword evidence="3" id="KW-0456">Lyase</keyword>
<dbReference type="Pfam" id="PF17124">
    <property type="entry name" value="ThiJ_like"/>
    <property type="match status" value="1"/>
</dbReference>
<protein>
    <recommendedName>
        <fullName evidence="1">D-lactate dehydratase</fullName>
        <ecNumber evidence="1">4.2.1.130</ecNumber>
    </recommendedName>
</protein>
<dbReference type="OrthoDB" id="543156at2759"/>
<evidence type="ECO:0000256" key="4">
    <source>
        <dbReference type="ARBA" id="ARBA00038493"/>
    </source>
</evidence>
<dbReference type="FunCoup" id="F0X8D3">
    <property type="interactions" value="52"/>
</dbReference>
<accession>F0X8D3</accession>
<gene>
    <name evidence="6" type="ORF">CMQ_3875</name>
</gene>
<dbReference type="PANTHER" id="PTHR48094:SF11">
    <property type="entry name" value="GLUTATHIONE-INDEPENDENT GLYOXALASE HSP31-RELATED"/>
    <property type="match status" value="1"/>
</dbReference>
<dbReference type="SUPFAM" id="SSF52317">
    <property type="entry name" value="Class I glutamine amidotransferase-like"/>
    <property type="match status" value="1"/>
</dbReference>
<dbReference type="RefSeq" id="XP_014175288.1">
    <property type="nucleotide sequence ID" value="XM_014319813.1"/>
</dbReference>
<proteinExistence type="inferred from homology"/>
<dbReference type="HOGENOM" id="CLU_070319_2_0_1"/>
<dbReference type="Proteomes" id="UP000007796">
    <property type="component" value="Unassembled WGS sequence"/>
</dbReference>
<dbReference type="InterPro" id="IPR029062">
    <property type="entry name" value="Class_I_gatase-like"/>
</dbReference>
<dbReference type="InParanoid" id="F0X8D3"/>